<dbReference type="Proteomes" id="UP001597453">
    <property type="component" value="Unassembled WGS sequence"/>
</dbReference>
<proteinExistence type="predicted"/>
<dbReference type="InterPro" id="IPR048576">
    <property type="entry name" value="Rv2175c_wHTH"/>
</dbReference>
<sequence>MHENSSDAVFASYEWLDLPTAAEQLGVSSGRLHRLIEDHFLLAAKHDGAMGIPALFIRDGEPLAGLRGTLTLLEDHGVTGREAMIWLLSEDDFIGATPIETLVAGHKSTVRKAVQLFID</sequence>
<dbReference type="GO" id="GO:0003677">
    <property type="term" value="F:DNA binding"/>
    <property type="evidence" value="ECO:0007669"/>
    <property type="project" value="UniProtKB-KW"/>
</dbReference>
<name>A0ABW5RFC0_9MICO</name>
<evidence type="ECO:0000313" key="3">
    <source>
        <dbReference type="EMBL" id="MFD2673753.1"/>
    </source>
</evidence>
<dbReference type="RefSeq" id="WP_245610497.1">
    <property type="nucleotide sequence ID" value="NZ_JBHUNF010000001.1"/>
</dbReference>
<organism evidence="3 4">
    <name type="scientific">Gulosibacter bifidus</name>
    <dbReference type="NCBI Taxonomy" id="272239"/>
    <lineage>
        <taxon>Bacteria</taxon>
        <taxon>Bacillati</taxon>
        <taxon>Actinomycetota</taxon>
        <taxon>Actinomycetes</taxon>
        <taxon>Micrococcales</taxon>
        <taxon>Microbacteriaceae</taxon>
        <taxon>Gulosibacter</taxon>
    </lineage>
</organism>
<reference evidence="4" key="1">
    <citation type="journal article" date="2019" name="Int. J. Syst. Evol. Microbiol.">
        <title>The Global Catalogue of Microorganisms (GCM) 10K type strain sequencing project: providing services to taxonomists for standard genome sequencing and annotation.</title>
        <authorList>
            <consortium name="The Broad Institute Genomics Platform"/>
            <consortium name="The Broad Institute Genome Sequencing Center for Infectious Disease"/>
            <person name="Wu L."/>
            <person name="Ma J."/>
        </authorList>
    </citation>
    <scope>NUCLEOTIDE SEQUENCE [LARGE SCALE GENOMIC DNA]</scope>
    <source>
        <strain evidence="4">TISTR 1511</strain>
    </source>
</reference>
<comment type="caution">
    <text evidence="3">The sequence shown here is derived from an EMBL/GenBank/DDBJ whole genome shotgun (WGS) entry which is preliminary data.</text>
</comment>
<dbReference type="InterPro" id="IPR041098">
    <property type="entry name" value="Rv2175c_C"/>
</dbReference>
<evidence type="ECO:0000259" key="1">
    <source>
        <dbReference type="Pfam" id="PF18367"/>
    </source>
</evidence>
<dbReference type="Pfam" id="PF21531">
    <property type="entry name" value="Rv2175c_wHTH"/>
    <property type="match status" value="1"/>
</dbReference>
<evidence type="ECO:0000313" key="4">
    <source>
        <dbReference type="Proteomes" id="UP001597453"/>
    </source>
</evidence>
<feature type="domain" description="DNA-binding protein Rv2175c wHTH" evidence="2">
    <location>
        <begin position="5"/>
        <end position="57"/>
    </location>
</feature>
<keyword evidence="3" id="KW-0238">DNA-binding</keyword>
<evidence type="ECO:0000259" key="2">
    <source>
        <dbReference type="Pfam" id="PF21531"/>
    </source>
</evidence>
<keyword evidence="4" id="KW-1185">Reference proteome</keyword>
<accession>A0ABW5RFC0</accession>
<gene>
    <name evidence="3" type="ORF">ACFSUQ_00310</name>
</gene>
<dbReference type="Pfam" id="PF18367">
    <property type="entry name" value="Rv2175c_C"/>
    <property type="match status" value="1"/>
</dbReference>
<protein>
    <submittedName>
        <fullName evidence="3">Rv2175c family DNA-binding protein</fullName>
    </submittedName>
</protein>
<dbReference type="EMBL" id="JBHUNF010000001">
    <property type="protein sequence ID" value="MFD2673753.1"/>
    <property type="molecule type" value="Genomic_DNA"/>
</dbReference>
<feature type="domain" description="Rv2175c C-terminal" evidence="1">
    <location>
        <begin position="65"/>
        <end position="114"/>
    </location>
</feature>